<dbReference type="PANTHER" id="PTHR12197">
    <property type="entry name" value="HISTONE-LYSINE N-METHYLTRANSFERASE SMYD"/>
    <property type="match status" value="1"/>
</dbReference>
<dbReference type="RefSeq" id="XP_027195721.1">
    <property type="nucleotide sequence ID" value="XM_027339920.1"/>
</dbReference>
<dbReference type="GO" id="GO:0005634">
    <property type="term" value="C:nucleus"/>
    <property type="evidence" value="ECO:0007669"/>
    <property type="project" value="TreeGrafter"/>
</dbReference>
<evidence type="ECO:0000313" key="8">
    <source>
        <dbReference type="RefSeq" id="XP_027195721.1"/>
    </source>
</evidence>
<dbReference type="SUPFAM" id="SSF144232">
    <property type="entry name" value="HIT/MYND zinc finger-like"/>
    <property type="match status" value="1"/>
</dbReference>
<dbReference type="Pfam" id="PF00856">
    <property type="entry name" value="SET"/>
    <property type="match status" value="1"/>
</dbReference>
<dbReference type="GO" id="GO:0008270">
    <property type="term" value="F:zinc ion binding"/>
    <property type="evidence" value="ECO:0007669"/>
    <property type="project" value="UniProtKB-KW"/>
</dbReference>
<evidence type="ECO:0000256" key="2">
    <source>
        <dbReference type="ARBA" id="ARBA00022771"/>
    </source>
</evidence>
<dbReference type="Proteomes" id="UP000515146">
    <property type="component" value="Unplaced"/>
</dbReference>
<evidence type="ECO:0000256" key="4">
    <source>
        <dbReference type="PROSITE-ProRule" id="PRU00134"/>
    </source>
</evidence>
<proteinExistence type="predicted"/>
<dbReference type="PROSITE" id="PS50280">
    <property type="entry name" value="SET"/>
    <property type="match status" value="1"/>
</dbReference>
<dbReference type="GO" id="GO:0008170">
    <property type="term" value="F:N-methyltransferase activity"/>
    <property type="evidence" value="ECO:0007669"/>
    <property type="project" value="UniProtKB-ARBA"/>
</dbReference>
<feature type="domain" description="SET" evidence="5">
    <location>
        <begin position="128"/>
        <end position="229"/>
    </location>
</feature>
<reference evidence="8" key="1">
    <citation type="submission" date="2025-08" db="UniProtKB">
        <authorList>
            <consortium name="RefSeq"/>
        </authorList>
    </citation>
    <scope>IDENTIFICATION</scope>
    <source>
        <strain evidence="8">Airmid</strain>
    </source>
</reference>
<dbReference type="GO" id="GO:0008757">
    <property type="term" value="F:S-adenosylmethionine-dependent methyltransferase activity"/>
    <property type="evidence" value="ECO:0007669"/>
    <property type="project" value="UniProtKB-ARBA"/>
</dbReference>
<evidence type="ECO:0000259" key="6">
    <source>
        <dbReference type="PROSITE" id="PS50865"/>
    </source>
</evidence>
<dbReference type="Gene3D" id="1.10.220.160">
    <property type="match status" value="1"/>
</dbReference>
<dbReference type="PROSITE" id="PS01360">
    <property type="entry name" value="ZF_MYND_1"/>
    <property type="match status" value="1"/>
</dbReference>
<dbReference type="OrthoDB" id="10008965at2759"/>
<dbReference type="InterPro" id="IPR002893">
    <property type="entry name" value="Znf_MYND"/>
</dbReference>
<dbReference type="GO" id="GO:0008276">
    <property type="term" value="F:protein methyltransferase activity"/>
    <property type="evidence" value="ECO:0007669"/>
    <property type="project" value="UniProtKB-ARBA"/>
</dbReference>
<evidence type="ECO:0000313" key="7">
    <source>
        <dbReference type="Proteomes" id="UP000515146"/>
    </source>
</evidence>
<dbReference type="Gene3D" id="6.10.140.2220">
    <property type="match status" value="1"/>
</dbReference>
<sequence>MTSNQDYQCGDVINVDTPFVHVLNLDQKNQYCDYCFSEYSDLKRCNQCKQMFYCGKSCQRKDWKHHKWECLDIFSKKFSIIEKNLPRFLLRLYLWIENNPDSLNERRKFPDKNPNSNRCFTDLMTHYEQIQMDPIRMAAFRSLCSKFESLNSFELDTEKLFEYFCRICINAFTITNCEFNEIGTGLYLAESQLDHSCLPNASPVFNGQRIAIRAIRPIKQGDLITVNYVDLKLSKNIRQKNLLQQYYFQCKCQRCETNDPIDCQKLKELITRMDKAIDRKNWFKAYEMGQKTMPMFKQIYGECHPDLTVQMIRMLKLYLQLIPQNNDFGFSINLNEILKQINETKQAINRTNFYDDELYRIFVQIINDLQLPFDRIF</sequence>
<dbReference type="InterPro" id="IPR046341">
    <property type="entry name" value="SET_dom_sf"/>
</dbReference>
<dbReference type="KEGG" id="dpte:113790275"/>
<dbReference type="AlphaFoldDB" id="A0A6P6XS88"/>
<name>A0A6P6XS88_DERPT</name>
<protein>
    <submittedName>
        <fullName evidence="8">Histone-lysine N-methyltransferase SMYD3-like</fullName>
    </submittedName>
</protein>
<gene>
    <name evidence="8" type="primary">LOC113790275</name>
</gene>
<dbReference type="InterPro" id="IPR001214">
    <property type="entry name" value="SET_dom"/>
</dbReference>
<keyword evidence="3" id="KW-0862">Zinc</keyword>
<organism evidence="7 8">
    <name type="scientific">Dermatophagoides pteronyssinus</name>
    <name type="common">European house dust mite</name>
    <dbReference type="NCBI Taxonomy" id="6956"/>
    <lineage>
        <taxon>Eukaryota</taxon>
        <taxon>Metazoa</taxon>
        <taxon>Ecdysozoa</taxon>
        <taxon>Arthropoda</taxon>
        <taxon>Chelicerata</taxon>
        <taxon>Arachnida</taxon>
        <taxon>Acari</taxon>
        <taxon>Acariformes</taxon>
        <taxon>Sarcoptiformes</taxon>
        <taxon>Astigmata</taxon>
        <taxon>Psoroptidia</taxon>
        <taxon>Analgoidea</taxon>
        <taxon>Pyroglyphidae</taxon>
        <taxon>Dermatophagoidinae</taxon>
        <taxon>Dermatophagoides</taxon>
    </lineage>
</organism>
<dbReference type="InParanoid" id="A0A6P6XS88"/>
<evidence type="ECO:0000259" key="5">
    <source>
        <dbReference type="PROSITE" id="PS50280"/>
    </source>
</evidence>
<evidence type="ECO:0000256" key="3">
    <source>
        <dbReference type="ARBA" id="ARBA00022833"/>
    </source>
</evidence>
<dbReference type="SUPFAM" id="SSF82199">
    <property type="entry name" value="SET domain"/>
    <property type="match status" value="1"/>
</dbReference>
<keyword evidence="7" id="KW-1185">Reference proteome</keyword>
<dbReference type="OMA" id="DCRNTER"/>
<evidence type="ECO:0000256" key="1">
    <source>
        <dbReference type="ARBA" id="ARBA00022723"/>
    </source>
</evidence>
<feature type="domain" description="MYND-type" evidence="6">
    <location>
        <begin position="32"/>
        <end position="70"/>
    </location>
</feature>
<dbReference type="Gene3D" id="2.170.270.10">
    <property type="entry name" value="SET domain"/>
    <property type="match status" value="1"/>
</dbReference>
<accession>A0A6P6XS88</accession>
<dbReference type="InterPro" id="IPR011990">
    <property type="entry name" value="TPR-like_helical_dom_sf"/>
</dbReference>
<dbReference type="Pfam" id="PF01753">
    <property type="entry name" value="zf-MYND"/>
    <property type="match status" value="1"/>
</dbReference>
<dbReference type="FunCoup" id="A0A6P6XS88">
    <property type="interactions" value="532"/>
</dbReference>
<dbReference type="PROSITE" id="PS50865">
    <property type="entry name" value="ZF_MYND_2"/>
    <property type="match status" value="1"/>
</dbReference>
<keyword evidence="1" id="KW-0479">Metal-binding</keyword>
<dbReference type="InterPro" id="IPR050869">
    <property type="entry name" value="H3K4_H4K5_MeTrfase"/>
</dbReference>
<keyword evidence="2 4" id="KW-0863">Zinc-finger</keyword>
<dbReference type="Gene3D" id="1.25.40.10">
    <property type="entry name" value="Tetratricopeptide repeat domain"/>
    <property type="match status" value="1"/>
</dbReference>
<dbReference type="PANTHER" id="PTHR12197:SF251">
    <property type="entry name" value="EG:BACR7C10.4 PROTEIN"/>
    <property type="match status" value="1"/>
</dbReference>